<organism evidence="15 16">
    <name type="scientific">Simiduia aestuariiviva</name>
    <dbReference type="NCBI Taxonomy" id="1510459"/>
    <lineage>
        <taxon>Bacteria</taxon>
        <taxon>Pseudomonadati</taxon>
        <taxon>Pseudomonadota</taxon>
        <taxon>Gammaproteobacteria</taxon>
        <taxon>Cellvibrionales</taxon>
        <taxon>Cellvibrionaceae</taxon>
        <taxon>Simiduia</taxon>
    </lineage>
</organism>
<keyword evidence="8 13" id="KW-0653">Protein transport</keyword>
<feature type="compositionally biased region" description="Basic and acidic residues" evidence="14">
    <location>
        <begin position="8"/>
        <end position="29"/>
    </location>
</feature>
<feature type="transmembrane region" description="Helical" evidence="13">
    <location>
        <begin position="148"/>
        <end position="169"/>
    </location>
</feature>
<evidence type="ECO:0000256" key="14">
    <source>
        <dbReference type="SAM" id="MobiDB-lite"/>
    </source>
</evidence>
<dbReference type="Pfam" id="PF01312">
    <property type="entry name" value="Bac_export_2"/>
    <property type="match status" value="1"/>
</dbReference>
<dbReference type="PANTHER" id="PTHR30531">
    <property type="entry name" value="FLAGELLAR BIOSYNTHETIC PROTEIN FLHB"/>
    <property type="match status" value="1"/>
</dbReference>
<evidence type="ECO:0000256" key="8">
    <source>
        <dbReference type="ARBA" id="ARBA00022927"/>
    </source>
</evidence>
<dbReference type="NCBIfam" id="TIGR00328">
    <property type="entry name" value="flhB"/>
    <property type="match status" value="1"/>
</dbReference>
<dbReference type="GO" id="GO:0009306">
    <property type="term" value="P:protein secretion"/>
    <property type="evidence" value="ECO:0007669"/>
    <property type="project" value="InterPro"/>
</dbReference>
<protein>
    <recommendedName>
        <fullName evidence="3 13">Flagellar biosynthetic protein FlhB</fullName>
    </recommendedName>
</protein>
<gene>
    <name evidence="13" type="primary">flhB</name>
    <name evidence="15" type="ORF">FHS30_001593</name>
</gene>
<comment type="caution">
    <text evidence="15">The sequence shown here is derived from an EMBL/GenBank/DDBJ whole genome shotgun (WGS) entry which is preliminary data.</text>
</comment>
<evidence type="ECO:0000256" key="13">
    <source>
        <dbReference type="RuleBase" id="RU364091"/>
    </source>
</evidence>
<evidence type="ECO:0000256" key="10">
    <source>
        <dbReference type="ARBA" id="ARBA00023136"/>
    </source>
</evidence>
<dbReference type="AlphaFoldDB" id="A0A839UPI8"/>
<dbReference type="InterPro" id="IPR006136">
    <property type="entry name" value="FlhB"/>
</dbReference>
<keyword evidence="9 13" id="KW-1133">Transmembrane helix</keyword>
<name>A0A839UPI8_9GAMM</name>
<evidence type="ECO:0000256" key="6">
    <source>
        <dbReference type="ARBA" id="ARBA00022692"/>
    </source>
</evidence>
<comment type="function">
    <text evidence="12 13">Required for formation of the rod structure in the basal body of the flagellar apparatus. Together with FliI and FliH, may constitute the export apparatus of flagellin.</text>
</comment>
<keyword evidence="10 13" id="KW-0472">Membrane</keyword>
<dbReference type="SUPFAM" id="SSF160544">
    <property type="entry name" value="EscU C-terminal domain-like"/>
    <property type="match status" value="1"/>
</dbReference>
<dbReference type="GO" id="GO:0005886">
    <property type="term" value="C:plasma membrane"/>
    <property type="evidence" value="ECO:0007669"/>
    <property type="project" value="UniProtKB-SubCell"/>
</dbReference>
<feature type="transmembrane region" description="Helical" evidence="13">
    <location>
        <begin position="189"/>
        <end position="216"/>
    </location>
</feature>
<accession>A0A839UPI8</accession>
<dbReference type="GO" id="GO:0044780">
    <property type="term" value="P:bacterial-type flagellum assembly"/>
    <property type="evidence" value="ECO:0007669"/>
    <property type="project" value="InterPro"/>
</dbReference>
<proteinExistence type="inferred from homology"/>
<dbReference type="Gene3D" id="3.40.1690.10">
    <property type="entry name" value="secretion proteins EscU"/>
    <property type="match status" value="1"/>
</dbReference>
<dbReference type="FunFam" id="3.40.1690.10:FF:000001">
    <property type="entry name" value="Flagellar biosynthetic protein FlhB"/>
    <property type="match status" value="1"/>
</dbReference>
<keyword evidence="6 13" id="KW-0812">Transmembrane</keyword>
<dbReference type="PANTHER" id="PTHR30531:SF12">
    <property type="entry name" value="FLAGELLAR BIOSYNTHETIC PROTEIN FLHB"/>
    <property type="match status" value="1"/>
</dbReference>
<feature type="region of interest" description="Disordered" evidence="14">
    <location>
        <begin position="1"/>
        <end position="29"/>
    </location>
</feature>
<keyword evidence="5 13" id="KW-1003">Cell membrane</keyword>
<sequence>MAENNDSSQEKTEEATPRKLEKAREDGQVARSKELTTTILLLTGTLALLASGEFLGRKLMGVFRVSMTLERTAVFDPVLMLTLVGTAVREAMVGLAPLFAALMVAAFVGPISLGGWLVSTKALAPKLNRMDPLAGLKRMFSIKSVVELLKAIGKVGIILLVAIMMLKALKVQLLGLSSEALVPAIGHALWLAGISAVVLSASTIFIAIMDVPFQLWDHAKKLRMSMQDIKDEYKDTEGKPEVKSRVRQLQREMAERRMMSEVPEADVVITNPTHYAVALKYDPATMDTPVLVAKGADQIALKIREIAAAHNVEIVESPALARSIFNTTELDSPVPAGLFVAVAQVLAYVFQLRSHRQGQGAKPKKPGGIQIPPNLRYD</sequence>
<keyword evidence="15" id="KW-0966">Cell projection</keyword>
<evidence type="ECO:0000256" key="12">
    <source>
        <dbReference type="ARBA" id="ARBA00025078"/>
    </source>
</evidence>
<evidence type="ECO:0000313" key="15">
    <source>
        <dbReference type="EMBL" id="MBB3168409.1"/>
    </source>
</evidence>
<keyword evidence="11 13" id="KW-1006">Bacterial flagellum protein export</keyword>
<keyword evidence="15" id="KW-0969">Cilium</keyword>
<evidence type="ECO:0000256" key="5">
    <source>
        <dbReference type="ARBA" id="ARBA00022475"/>
    </source>
</evidence>
<evidence type="ECO:0000313" key="16">
    <source>
        <dbReference type="Proteomes" id="UP000559987"/>
    </source>
</evidence>
<evidence type="ECO:0000256" key="11">
    <source>
        <dbReference type="ARBA" id="ARBA00023225"/>
    </source>
</evidence>
<feature type="transmembrane region" description="Helical" evidence="13">
    <location>
        <begin position="68"/>
        <end position="88"/>
    </location>
</feature>
<dbReference type="PRINTS" id="PR00950">
    <property type="entry name" value="TYPE3IMSPROT"/>
</dbReference>
<evidence type="ECO:0000256" key="1">
    <source>
        <dbReference type="ARBA" id="ARBA00004651"/>
    </source>
</evidence>
<evidence type="ECO:0000256" key="2">
    <source>
        <dbReference type="ARBA" id="ARBA00010690"/>
    </source>
</evidence>
<keyword evidence="4 13" id="KW-0813">Transport</keyword>
<reference evidence="15 16" key="1">
    <citation type="submission" date="2020-08" db="EMBL/GenBank/DDBJ databases">
        <title>Genomic Encyclopedia of Type Strains, Phase III (KMG-III): the genomes of soil and plant-associated and newly described type strains.</title>
        <authorList>
            <person name="Whitman W."/>
        </authorList>
    </citation>
    <scope>NUCLEOTIDE SEQUENCE [LARGE SCALE GENOMIC DNA]</scope>
    <source>
        <strain evidence="15 16">CECT 8571</strain>
    </source>
</reference>
<dbReference type="InterPro" id="IPR029025">
    <property type="entry name" value="T3SS_substrate_exporter_C"/>
</dbReference>
<evidence type="ECO:0000256" key="9">
    <source>
        <dbReference type="ARBA" id="ARBA00022989"/>
    </source>
</evidence>
<dbReference type="InterPro" id="IPR006135">
    <property type="entry name" value="T3SS_substrate_exporter"/>
</dbReference>
<evidence type="ECO:0000256" key="4">
    <source>
        <dbReference type="ARBA" id="ARBA00022448"/>
    </source>
</evidence>
<evidence type="ECO:0000256" key="3">
    <source>
        <dbReference type="ARBA" id="ARBA00021622"/>
    </source>
</evidence>
<dbReference type="RefSeq" id="WP_183909892.1">
    <property type="nucleotide sequence ID" value="NZ_JACHXZ010000002.1"/>
</dbReference>
<feature type="transmembrane region" description="Helical" evidence="13">
    <location>
        <begin position="94"/>
        <end position="119"/>
    </location>
</feature>
<dbReference type="Gene3D" id="6.10.250.2080">
    <property type="match status" value="1"/>
</dbReference>
<keyword evidence="15" id="KW-0282">Flagellum</keyword>
<comment type="similarity">
    <text evidence="2 13">Belongs to the type III secretion exporter family.</text>
</comment>
<feature type="region of interest" description="Disordered" evidence="14">
    <location>
        <begin position="357"/>
        <end position="378"/>
    </location>
</feature>
<dbReference type="Proteomes" id="UP000559987">
    <property type="component" value="Unassembled WGS sequence"/>
</dbReference>
<keyword evidence="7 13" id="KW-1005">Bacterial flagellum biogenesis</keyword>
<feature type="transmembrane region" description="Helical" evidence="13">
    <location>
        <begin position="35"/>
        <end position="56"/>
    </location>
</feature>
<dbReference type="EMBL" id="JACHXZ010000002">
    <property type="protein sequence ID" value="MBB3168409.1"/>
    <property type="molecule type" value="Genomic_DNA"/>
</dbReference>
<evidence type="ECO:0000256" key="7">
    <source>
        <dbReference type="ARBA" id="ARBA00022795"/>
    </source>
</evidence>
<comment type="subcellular location">
    <subcellularLocation>
        <location evidence="1">Cell membrane</location>
        <topology evidence="1">Multi-pass membrane protein</topology>
    </subcellularLocation>
</comment>
<keyword evidence="16" id="KW-1185">Reference proteome</keyword>